<keyword evidence="4" id="KW-1185">Reference proteome</keyword>
<gene>
    <name evidence="3" type="ORF">GCM10023213_33540</name>
</gene>
<sequence length="661" mass="72847">MHRPLLLVFSLATLASAQLRPDGATASFRGSLPPKPVAALSAEQEAGIEKELAEVTQAFQAVKKHERAADADIFLKAVSYALDFDEWYDKKAEDGIKKATALLTEAKTRIAALKAGKTPWMDGSGQKVLGFYSAIDGSAQPYGVEVPEGLEYGPGKKAVPMWIWLHGRGDTATDLHFVYSRLNAKKPGQFQPKGTIVIHPFGRYCNGWKSAGETDVFEARDDAKARFNVDANRIALTGFSMGGAGAWHMGAHFADQWACVHPGAGFADVKRYQKLTPDKYPAWYEQKLWGVYDVPDYARNFCNVPLVVYSGENDTQRDAAAYMEGILKNEGLTIPHLIGPGMGHKYHPEVIKEVQAKIEAAVAKGRDPMPKKVTFQTKTLGYNKMFWVEILAQEKPWEDTRVDAEIGDDGTLRATTKNVASFSLSPDAKVAGYEIDGQKLKGGRTFLRNAQGEWRTQSNKESKESTVWLKQAGQSGPIEEPLKRPFLVVLPEGDSASPEITTWVNAESSHFLTRWRSLMRGDVRVKKAAAVTPDDMLRYTLVLWGDAVSNPLVAKVLQAGSTKKLPFSWTPDQLVLGSHSVDGRTHVPVMIRPNPLEPRGSVILNSGLTFREAHDRTNSLQNPKLPDWAILDITQAPNAESAGKVVAADFFDEFWQVKAAK</sequence>
<evidence type="ECO:0000256" key="1">
    <source>
        <dbReference type="ARBA" id="ARBA00022729"/>
    </source>
</evidence>
<dbReference type="EMBL" id="BAABIA010000007">
    <property type="protein sequence ID" value="GAA5144120.1"/>
    <property type="molecule type" value="Genomic_DNA"/>
</dbReference>
<dbReference type="InterPro" id="IPR001375">
    <property type="entry name" value="Peptidase_S9_cat"/>
</dbReference>
<comment type="caution">
    <text evidence="3">The sequence shown here is derived from an EMBL/GenBank/DDBJ whole genome shotgun (WGS) entry which is preliminary data.</text>
</comment>
<evidence type="ECO:0000313" key="3">
    <source>
        <dbReference type="EMBL" id="GAA5144120.1"/>
    </source>
</evidence>
<feature type="domain" description="Peptidase S9 prolyl oligopeptidase catalytic" evidence="2">
    <location>
        <begin position="208"/>
        <end position="348"/>
    </location>
</feature>
<dbReference type="InterPro" id="IPR029058">
    <property type="entry name" value="AB_hydrolase_fold"/>
</dbReference>
<evidence type="ECO:0000259" key="2">
    <source>
        <dbReference type="Pfam" id="PF00326"/>
    </source>
</evidence>
<proteinExistence type="predicted"/>
<dbReference type="RefSeq" id="WP_345737545.1">
    <property type="nucleotide sequence ID" value="NZ_BAABIA010000007.1"/>
</dbReference>
<dbReference type="SUPFAM" id="SSF53474">
    <property type="entry name" value="alpha/beta-Hydrolases"/>
    <property type="match status" value="1"/>
</dbReference>
<reference evidence="4" key="1">
    <citation type="journal article" date="2019" name="Int. J. Syst. Evol. Microbiol.">
        <title>The Global Catalogue of Microorganisms (GCM) 10K type strain sequencing project: providing services to taxonomists for standard genome sequencing and annotation.</title>
        <authorList>
            <consortium name="The Broad Institute Genomics Platform"/>
            <consortium name="The Broad Institute Genome Sequencing Center for Infectious Disease"/>
            <person name="Wu L."/>
            <person name="Ma J."/>
        </authorList>
    </citation>
    <scope>NUCLEOTIDE SEQUENCE [LARGE SCALE GENOMIC DNA]</scope>
    <source>
        <strain evidence="4">JCM 18053</strain>
    </source>
</reference>
<organism evidence="3 4">
    <name type="scientific">Prosthecobacter algae</name>
    <dbReference type="NCBI Taxonomy" id="1144682"/>
    <lineage>
        <taxon>Bacteria</taxon>
        <taxon>Pseudomonadati</taxon>
        <taxon>Verrucomicrobiota</taxon>
        <taxon>Verrucomicrobiia</taxon>
        <taxon>Verrucomicrobiales</taxon>
        <taxon>Verrucomicrobiaceae</taxon>
        <taxon>Prosthecobacter</taxon>
    </lineage>
</organism>
<accession>A0ABP9PBV7</accession>
<evidence type="ECO:0000313" key="4">
    <source>
        <dbReference type="Proteomes" id="UP001499852"/>
    </source>
</evidence>
<dbReference type="PANTHER" id="PTHR43037">
    <property type="entry name" value="UNNAMED PRODUCT-RELATED"/>
    <property type="match status" value="1"/>
</dbReference>
<dbReference type="Proteomes" id="UP001499852">
    <property type="component" value="Unassembled WGS sequence"/>
</dbReference>
<keyword evidence="1" id="KW-0732">Signal</keyword>
<dbReference type="InterPro" id="IPR050955">
    <property type="entry name" value="Plant_Biomass_Hydrol_Est"/>
</dbReference>
<name>A0ABP9PBV7_9BACT</name>
<protein>
    <submittedName>
        <fullName evidence="3">Prolyl oligopeptidase family serine peptidase</fullName>
    </submittedName>
</protein>
<dbReference type="PANTHER" id="PTHR43037:SF1">
    <property type="entry name" value="BLL1128 PROTEIN"/>
    <property type="match status" value="1"/>
</dbReference>
<dbReference type="Gene3D" id="3.40.50.1820">
    <property type="entry name" value="alpha/beta hydrolase"/>
    <property type="match status" value="1"/>
</dbReference>
<dbReference type="Pfam" id="PF00326">
    <property type="entry name" value="Peptidase_S9"/>
    <property type="match status" value="1"/>
</dbReference>